<evidence type="ECO:0000256" key="14">
    <source>
        <dbReference type="ARBA" id="ARBA00042842"/>
    </source>
</evidence>
<dbReference type="GO" id="GO:0005737">
    <property type="term" value="C:cytoplasm"/>
    <property type="evidence" value="ECO:0007669"/>
    <property type="project" value="UniProtKB-SubCell"/>
</dbReference>
<evidence type="ECO:0000256" key="8">
    <source>
        <dbReference type="ARBA" id="ARBA00023306"/>
    </source>
</evidence>
<dbReference type="GO" id="GO:0008760">
    <property type="term" value="F:UDP-N-acetylglucosamine 1-carboxyvinyltransferase activity"/>
    <property type="evidence" value="ECO:0007669"/>
    <property type="project" value="UniProtKB-EC"/>
</dbReference>
<gene>
    <name evidence="17" type="primary">murA</name>
    <name evidence="18" type="ORF">B9R14_14805</name>
    <name evidence="17" type="ORF">HVS_10580</name>
</gene>
<sequence length="119" mass="12915">MSKLVITGGRKIKGTLSVDGSKNAVLPILAATVLNDGISVIKNCPRLRDVERMLEILRKIGCKVTFEEGVVTVDSSTINSTEVPEDLAVEMRSSIIFLGPILSRFKKVTIAYPGEWVGL</sequence>
<dbReference type="Pfam" id="PF00275">
    <property type="entry name" value="EPSP_synthase"/>
    <property type="match status" value="1"/>
</dbReference>
<keyword evidence="7" id="KW-0573">Peptidoglycan synthesis</keyword>
<proteinExistence type="inferred from homology"/>
<dbReference type="EC" id="2.5.1.7" evidence="11"/>
<dbReference type="OrthoDB" id="2082536at2"/>
<comment type="subcellular location">
    <subcellularLocation>
        <location evidence="1">Cytoplasm</location>
    </subcellularLocation>
</comment>
<dbReference type="PANTHER" id="PTHR43783">
    <property type="entry name" value="UDP-N-ACETYLGLUCOSAMINE 1-CARBOXYVINYLTRANSFERASE"/>
    <property type="match status" value="1"/>
</dbReference>
<comment type="pathway">
    <text evidence="2">Cell wall biogenesis; peptidoglycan biosynthesis.</text>
</comment>
<keyword evidence="6" id="KW-0133">Cell shape</keyword>
<evidence type="ECO:0000256" key="3">
    <source>
        <dbReference type="ARBA" id="ARBA00022490"/>
    </source>
</evidence>
<dbReference type="GO" id="GO:0009252">
    <property type="term" value="P:peptidoglycan biosynthetic process"/>
    <property type="evidence" value="ECO:0007669"/>
    <property type="project" value="UniProtKB-KW"/>
</dbReference>
<protein>
    <recommendedName>
        <fullName evidence="12">UDP-N-acetylglucosamine 1-carboxyvinyltransferase</fullName>
        <ecNumber evidence="11">2.5.1.7</ecNumber>
    </recommendedName>
    <alternativeName>
        <fullName evidence="13">Enoylpyruvate transferase</fullName>
    </alternativeName>
    <alternativeName>
        <fullName evidence="14">UDP-N-acetylglucosamine enolpyruvyl transferase</fullName>
    </alternativeName>
</protein>
<keyword evidence="3" id="KW-0963">Cytoplasm</keyword>
<evidence type="ECO:0000256" key="2">
    <source>
        <dbReference type="ARBA" id="ARBA00004752"/>
    </source>
</evidence>
<evidence type="ECO:0000256" key="5">
    <source>
        <dbReference type="ARBA" id="ARBA00022679"/>
    </source>
</evidence>
<evidence type="ECO:0000256" key="12">
    <source>
        <dbReference type="ARBA" id="ARBA00039754"/>
    </source>
</evidence>
<evidence type="ECO:0000256" key="6">
    <source>
        <dbReference type="ARBA" id="ARBA00022960"/>
    </source>
</evidence>
<reference evidence="17 19" key="1">
    <citation type="submission" date="2017-12" db="EMBL/GenBank/DDBJ databases">
        <title>Complete genome sequence of Herbivorax saccincola GGR1, a novel Cellulosome-producing hydrolytic bacterium in a thermophilic biogas plant, established by Illumina and Nanopore MinION sequencing.</title>
        <authorList>
            <person name="Pechtl A."/>
            <person name="Ruckert C."/>
            <person name="Koeck D.E."/>
            <person name="Maus I."/>
            <person name="Winkler A."/>
            <person name="Kalinowski J."/>
            <person name="Puhler A."/>
            <person name="Schwarz W.W."/>
            <person name="Zverlov V.V."/>
            <person name="Schluter A."/>
            <person name="Liebl W."/>
        </authorList>
    </citation>
    <scope>NUCLEOTIDE SEQUENCE [LARGE SCALE GENOMIC DNA]</scope>
    <source>
        <strain evidence="17">GGR1</strain>
        <strain evidence="19">SR1</strain>
    </source>
</reference>
<dbReference type="Gene3D" id="3.65.10.10">
    <property type="entry name" value="Enolpyruvate transferase domain"/>
    <property type="match status" value="2"/>
</dbReference>
<evidence type="ECO:0000256" key="7">
    <source>
        <dbReference type="ARBA" id="ARBA00022984"/>
    </source>
</evidence>
<evidence type="ECO:0000256" key="15">
    <source>
        <dbReference type="ARBA" id="ARBA00047527"/>
    </source>
</evidence>
<dbReference type="RefSeq" id="WP_101302058.1">
    <property type="nucleotide sequence ID" value="NZ_CP025197.1"/>
</dbReference>
<dbReference type="Proteomes" id="UP000233534">
    <property type="component" value="Chromosome"/>
</dbReference>
<dbReference type="InterPro" id="IPR036968">
    <property type="entry name" value="Enolpyruvate_Tfrase_sf"/>
</dbReference>
<dbReference type="GO" id="GO:0071555">
    <property type="term" value="P:cell wall organization"/>
    <property type="evidence" value="ECO:0007669"/>
    <property type="project" value="UniProtKB-KW"/>
</dbReference>
<dbReference type="InterPro" id="IPR001986">
    <property type="entry name" value="Enolpyruvate_Tfrase_dom"/>
</dbReference>
<evidence type="ECO:0000256" key="13">
    <source>
        <dbReference type="ARBA" id="ARBA00042443"/>
    </source>
</evidence>
<comment type="similarity">
    <text evidence="10">Belongs to the EPSP synthase family. MurA subfamily.</text>
</comment>
<dbReference type="GO" id="GO:0051301">
    <property type="term" value="P:cell division"/>
    <property type="evidence" value="ECO:0007669"/>
    <property type="project" value="UniProtKB-KW"/>
</dbReference>
<evidence type="ECO:0000256" key="10">
    <source>
        <dbReference type="ARBA" id="ARBA00038367"/>
    </source>
</evidence>
<evidence type="ECO:0000259" key="16">
    <source>
        <dbReference type="Pfam" id="PF00275"/>
    </source>
</evidence>
<organism evidence="17 19">
    <name type="scientific">Acetivibrio saccincola</name>
    <dbReference type="NCBI Taxonomy" id="1677857"/>
    <lineage>
        <taxon>Bacteria</taxon>
        <taxon>Bacillati</taxon>
        <taxon>Bacillota</taxon>
        <taxon>Clostridia</taxon>
        <taxon>Eubacteriales</taxon>
        <taxon>Oscillospiraceae</taxon>
        <taxon>Acetivibrio</taxon>
    </lineage>
</organism>
<evidence type="ECO:0000313" key="18">
    <source>
        <dbReference type="EMBL" id="PQQ67902.1"/>
    </source>
</evidence>
<evidence type="ECO:0000256" key="4">
    <source>
        <dbReference type="ARBA" id="ARBA00022618"/>
    </source>
</evidence>
<dbReference type="InterPro" id="IPR013792">
    <property type="entry name" value="RNA3'P_cycl/enolpyr_Trfase_a/b"/>
</dbReference>
<dbReference type="AlphaFoldDB" id="A0A2K9EN24"/>
<accession>A0A2K9EN24</accession>
<evidence type="ECO:0000313" key="20">
    <source>
        <dbReference type="Proteomes" id="UP000239720"/>
    </source>
</evidence>
<keyword evidence="4" id="KW-0132">Cell division</keyword>
<feature type="domain" description="Enolpyruvate transferase" evidence="16">
    <location>
        <begin position="7"/>
        <end position="113"/>
    </location>
</feature>
<dbReference type="GO" id="GO:0008360">
    <property type="term" value="P:regulation of cell shape"/>
    <property type="evidence" value="ECO:0007669"/>
    <property type="project" value="UniProtKB-KW"/>
</dbReference>
<dbReference type="SUPFAM" id="SSF55205">
    <property type="entry name" value="EPT/RTPC-like"/>
    <property type="match status" value="1"/>
</dbReference>
<evidence type="ECO:0000313" key="19">
    <source>
        <dbReference type="Proteomes" id="UP000233534"/>
    </source>
</evidence>
<dbReference type="Proteomes" id="UP000239720">
    <property type="component" value="Unassembled WGS sequence"/>
</dbReference>
<evidence type="ECO:0000256" key="11">
    <source>
        <dbReference type="ARBA" id="ARBA00039108"/>
    </source>
</evidence>
<reference evidence="18 20" key="2">
    <citation type="journal article" date="2018" name="Syst. Appl. Microbiol.">
        <title>Characterization and high-quality draft genome sequence of Herbivorax saccincola A7, an anaerobic, alkaliphilic, thermophilic, cellulolytic, and xylanolytic bacterium.</title>
        <authorList>
            <person name="Aikawa S."/>
            <person name="Baramee S."/>
            <person name="Sermsathanaswadi J."/>
            <person name="Thianheng P."/>
            <person name="Tachaapaikoon C."/>
            <person name="Shikata A."/>
            <person name="Waeonukul R."/>
            <person name="Pason P."/>
            <person name="Ratanakhanokchai K."/>
            <person name="Kosugi A."/>
        </authorList>
    </citation>
    <scope>NUCLEOTIDE SEQUENCE [LARGE SCALE GENOMIC DNA]</scope>
    <source>
        <strain evidence="18 20">A7</strain>
    </source>
</reference>
<dbReference type="EMBL" id="CP025197">
    <property type="protein sequence ID" value="AUG58011.1"/>
    <property type="molecule type" value="Genomic_DNA"/>
</dbReference>
<comment type="catalytic activity">
    <reaction evidence="15">
        <text>phosphoenolpyruvate + UDP-N-acetyl-alpha-D-glucosamine = UDP-N-acetyl-3-O-(1-carboxyvinyl)-alpha-D-glucosamine + phosphate</text>
        <dbReference type="Rhea" id="RHEA:18681"/>
        <dbReference type="ChEBI" id="CHEBI:43474"/>
        <dbReference type="ChEBI" id="CHEBI:57705"/>
        <dbReference type="ChEBI" id="CHEBI:58702"/>
        <dbReference type="ChEBI" id="CHEBI:68483"/>
        <dbReference type="EC" id="2.5.1.7"/>
    </reaction>
</comment>
<keyword evidence="9" id="KW-0961">Cell wall biogenesis/degradation</keyword>
<keyword evidence="5 17" id="KW-0808">Transferase</keyword>
<dbReference type="EMBL" id="NEMB01000003">
    <property type="protein sequence ID" value="PQQ67902.1"/>
    <property type="molecule type" value="Genomic_DNA"/>
</dbReference>
<evidence type="ECO:0000313" key="17">
    <source>
        <dbReference type="EMBL" id="AUG58011.1"/>
    </source>
</evidence>
<keyword evidence="8" id="KW-0131">Cell cycle</keyword>
<dbReference type="InterPro" id="IPR050068">
    <property type="entry name" value="MurA_subfamily"/>
</dbReference>
<evidence type="ECO:0000256" key="1">
    <source>
        <dbReference type="ARBA" id="ARBA00004496"/>
    </source>
</evidence>
<dbReference type="PANTHER" id="PTHR43783:SF1">
    <property type="entry name" value="UDP-N-ACETYLGLUCOSAMINE 1-CARBOXYVINYLTRANSFERASE"/>
    <property type="match status" value="1"/>
</dbReference>
<dbReference type="KEGG" id="hsc:HVS_10580"/>
<name>A0A2K9EN24_9FIRM</name>
<keyword evidence="19" id="KW-1185">Reference proteome</keyword>
<evidence type="ECO:0000256" key="9">
    <source>
        <dbReference type="ARBA" id="ARBA00023316"/>
    </source>
</evidence>